<sequence length="347" mass="37338">MSKRVYDESDARIRPARSTRPRTKDRPSHDDAISALVTTVDRGRTTCITEERLIVTAMKSRELGPKSVVVGDIVSLVGDVTGAEGSLARIVAVNPRRNSLSRTVDDAAKIERTIVANIDYLVIVASTANPEPRRGLIDRFLVCAFHEGISPILLMTKTDLAPLPDFIEEYRALGVQIVATSSKKSDRESDVAKIHSLLAGKTSVLVGHSGVGKSTLINDLVPHAGRITGDVNDVTGRGRHTSSSAIALPLSPDLDPAGGWAIDTPGIRAFGLAHLDPNKIIASFSDLSEVAATCMPRCSHSEESCRLNEWAAPNGTVDVARTRRLQSLRSLLEIKDFDSTADSMTSE</sequence>
<dbReference type="PROSITE" id="PS51721">
    <property type="entry name" value="G_CP"/>
    <property type="match status" value="1"/>
</dbReference>
<dbReference type="GO" id="GO:0005525">
    <property type="term" value="F:GTP binding"/>
    <property type="evidence" value="ECO:0007669"/>
    <property type="project" value="UniProtKB-KW"/>
</dbReference>
<evidence type="ECO:0000313" key="6">
    <source>
        <dbReference type="EMBL" id="KGA20574.1"/>
    </source>
</evidence>
<proteinExistence type="inferred from homology"/>
<comment type="caution">
    <text evidence="6">The sequence shown here is derived from an EMBL/GenBank/DDBJ whole genome shotgun (WGS) entry which is preliminary data.</text>
</comment>
<dbReference type="PANTHER" id="PTHR32120">
    <property type="entry name" value="SMALL RIBOSOMAL SUBUNIT BIOGENESIS GTPASE RSGA"/>
    <property type="match status" value="1"/>
</dbReference>
<feature type="domain" description="EngC GTPase" evidence="4">
    <location>
        <begin position="116"/>
        <end position="268"/>
    </location>
</feature>
<evidence type="ECO:0000256" key="3">
    <source>
        <dbReference type="SAM" id="MobiDB-lite"/>
    </source>
</evidence>
<dbReference type="Gene3D" id="3.40.50.300">
    <property type="entry name" value="P-loop containing nucleotide triphosphate hydrolases"/>
    <property type="match status" value="1"/>
</dbReference>
<dbReference type="InterPro" id="IPR030378">
    <property type="entry name" value="G_CP_dom"/>
</dbReference>
<dbReference type="GO" id="GO:0003924">
    <property type="term" value="F:GTPase activity"/>
    <property type="evidence" value="ECO:0007669"/>
    <property type="project" value="InterPro"/>
</dbReference>
<evidence type="ECO:0000259" key="4">
    <source>
        <dbReference type="PROSITE" id="PS50936"/>
    </source>
</evidence>
<dbReference type="NCBIfam" id="TIGR00157">
    <property type="entry name" value="ribosome small subunit-dependent GTPase A"/>
    <property type="match status" value="1"/>
</dbReference>
<accession>A0A094QEC1</accession>
<evidence type="ECO:0008006" key="7">
    <source>
        <dbReference type="Google" id="ProtNLM"/>
    </source>
</evidence>
<reference evidence="6" key="1">
    <citation type="submission" date="2014-05" db="EMBL/GenBank/DDBJ databases">
        <title>Key roles for freshwater Actinobacteria revealed by deep metagenomic sequencing.</title>
        <authorList>
            <person name="Ghai R."/>
            <person name="Mizuno C.M."/>
            <person name="Picazo A."/>
            <person name="Camacho A."/>
            <person name="Rodriguez-Valera F."/>
        </authorList>
    </citation>
    <scope>NUCLEOTIDE SEQUENCE</scope>
</reference>
<evidence type="ECO:0000256" key="1">
    <source>
        <dbReference type="ARBA" id="ARBA00022741"/>
    </source>
</evidence>
<dbReference type="HAMAP" id="MF_01820">
    <property type="entry name" value="GTPase_RsgA"/>
    <property type="match status" value="1"/>
</dbReference>
<feature type="compositionally biased region" description="Basic and acidic residues" evidence="3">
    <location>
        <begin position="1"/>
        <end position="13"/>
    </location>
</feature>
<dbReference type="InterPro" id="IPR010914">
    <property type="entry name" value="RsgA_GTPase_dom"/>
</dbReference>
<dbReference type="CDD" id="cd01854">
    <property type="entry name" value="YjeQ_EngC"/>
    <property type="match status" value="1"/>
</dbReference>
<gene>
    <name evidence="6" type="ORF">GM50_1010</name>
</gene>
<dbReference type="AlphaFoldDB" id="A0A094QEC1"/>
<dbReference type="InterPro" id="IPR027417">
    <property type="entry name" value="P-loop_NTPase"/>
</dbReference>
<dbReference type="InterPro" id="IPR004881">
    <property type="entry name" value="Ribosome_biogen_GTPase_RsgA"/>
</dbReference>
<evidence type="ECO:0000256" key="2">
    <source>
        <dbReference type="ARBA" id="ARBA00023134"/>
    </source>
</evidence>
<name>A0A094QEC1_9ZZZZ</name>
<evidence type="ECO:0000259" key="5">
    <source>
        <dbReference type="PROSITE" id="PS51721"/>
    </source>
</evidence>
<dbReference type="PROSITE" id="PS50936">
    <property type="entry name" value="ENGC_GTPASE"/>
    <property type="match status" value="1"/>
</dbReference>
<protein>
    <recommendedName>
        <fullName evidence="7">Small ribosomal subunit biogenesis GTPase RsgA</fullName>
    </recommendedName>
</protein>
<dbReference type="Pfam" id="PF03193">
    <property type="entry name" value="RsgA_GTPase"/>
    <property type="match status" value="1"/>
</dbReference>
<feature type="region of interest" description="Disordered" evidence="3">
    <location>
        <begin position="1"/>
        <end position="30"/>
    </location>
</feature>
<organism evidence="6">
    <name type="scientific">freshwater metagenome</name>
    <dbReference type="NCBI Taxonomy" id="449393"/>
    <lineage>
        <taxon>unclassified sequences</taxon>
        <taxon>metagenomes</taxon>
        <taxon>ecological metagenomes</taxon>
    </lineage>
</organism>
<keyword evidence="1" id="KW-0547">Nucleotide-binding</keyword>
<keyword evidence="2" id="KW-0342">GTP-binding</keyword>
<dbReference type="SUPFAM" id="SSF52540">
    <property type="entry name" value="P-loop containing nucleoside triphosphate hydrolases"/>
    <property type="match status" value="1"/>
</dbReference>
<dbReference type="EMBL" id="JNSK01000002">
    <property type="protein sequence ID" value="KGA20574.1"/>
    <property type="molecule type" value="Genomic_DNA"/>
</dbReference>
<dbReference type="PANTHER" id="PTHR32120:SF11">
    <property type="entry name" value="SMALL RIBOSOMAL SUBUNIT BIOGENESIS GTPASE RSGA 1, MITOCHONDRIAL-RELATED"/>
    <property type="match status" value="1"/>
</dbReference>
<feature type="domain" description="CP-type G" evidence="5">
    <location>
        <begin position="101"/>
        <end position="270"/>
    </location>
</feature>